<comment type="caution">
    <text evidence="3">The sequence shown here is derived from an EMBL/GenBank/DDBJ whole genome shotgun (WGS) entry which is preliminary data.</text>
</comment>
<name>A0A9D2KXD7_9LACT</name>
<dbReference type="InterPro" id="IPR018913">
    <property type="entry name" value="BppU_N"/>
</dbReference>
<dbReference type="Pfam" id="PF10651">
    <property type="entry name" value="BppU_N"/>
    <property type="match status" value="1"/>
</dbReference>
<evidence type="ECO:0000313" key="3">
    <source>
        <dbReference type="EMBL" id="HJA90149.1"/>
    </source>
</evidence>
<dbReference type="EMBL" id="DWYW01000115">
    <property type="protein sequence ID" value="HJA90149.1"/>
    <property type="molecule type" value="Genomic_DNA"/>
</dbReference>
<proteinExistence type="predicted"/>
<feature type="domain" description="BppU N-terminal" evidence="2">
    <location>
        <begin position="16"/>
        <end position="124"/>
    </location>
</feature>
<protein>
    <submittedName>
        <fullName evidence="3">BppU family phage baseplate upper protein</fullName>
    </submittedName>
</protein>
<dbReference type="Gene3D" id="2.115.10.20">
    <property type="entry name" value="Glycosyl hydrolase domain, family 43"/>
    <property type="match status" value="1"/>
</dbReference>
<gene>
    <name evidence="3" type="ORF">H9948_05085</name>
</gene>
<accession>A0A9D2KXD7</accession>
<evidence type="ECO:0000256" key="1">
    <source>
        <dbReference type="SAM" id="Coils"/>
    </source>
</evidence>
<organism evidence="3 4">
    <name type="scientific">Candidatus Jeotgalibaca merdavium</name>
    <dbReference type="NCBI Taxonomy" id="2838627"/>
    <lineage>
        <taxon>Bacteria</taxon>
        <taxon>Bacillati</taxon>
        <taxon>Bacillota</taxon>
        <taxon>Bacilli</taxon>
        <taxon>Lactobacillales</taxon>
        <taxon>Carnobacteriaceae</taxon>
        <taxon>Jeotgalibaca</taxon>
    </lineage>
</organism>
<feature type="coiled-coil region" evidence="1">
    <location>
        <begin position="135"/>
        <end position="162"/>
    </location>
</feature>
<sequence>MALDNFKKTSMRIDKANQRFLDYQNAKVGDVNGRELLVQITNNGVVEDQTGTTLKLNWQHENGNQGYTNFNVVDAKTGKYSLYYPKEMLYKGTVDASVEINSNGQITNTMNFKIIVHADVFNGEAGMVDGVFISLADVNKKLDDREKEYVELKERQTSVETQFNSIQQEITDKDIVSAPEIIAARNGSANLKTRLDEEHQEVSTQLAQVEGGLSSVQNANAKDFLRIENYLGNFENIHPKVINFASAWNGYKYWMAYTPYPQGATEHENPCIAVSNDLINWTVPTGLINPLDPNPVDGYNNDTHLLYRSDTNTIEIWWRYYRESDGKQLFYRRTSTNGVTWTSKELVFTSDLISMVSPCVIFEGGKYKLWAPQGGGIIYMESSGSSVSTWTQPTTLNIDWGELRPWHMDIIRTDIGLEMVVQAYGSGGTNNSADLYYVQGDGNEFTKPKLILAKNVDPQAFDSVGIYRSSLIKEKGMYHLFYSAIGPQLRRAMALSSGRNIFGLNGVTDRNERMLTVSDDSKTELSRQEIIDYDKFRFMGDGITELSIIRGGYEGQRITLIIGKNSRNLKIVLKHNPPYLEMPNGKDFILETSGNFRVTLAVDLICQSANYWRVVGHVPLDASTMGKAFHAVSAGGTVDELDVSDIDVITLGGAGIEVKSLKGGYRGKVVHFLTTSGAASATIVNSTRLITLGNTNYVFTPAKMGMTAICMNDTSNVWRVF</sequence>
<reference evidence="3" key="2">
    <citation type="submission" date="2021-04" db="EMBL/GenBank/DDBJ databases">
        <authorList>
            <person name="Gilroy R."/>
        </authorList>
    </citation>
    <scope>NUCLEOTIDE SEQUENCE</scope>
    <source>
        <strain evidence="3">CHK171-505</strain>
    </source>
</reference>
<dbReference type="Gene3D" id="2.60.40.3350">
    <property type="match status" value="1"/>
</dbReference>
<dbReference type="SUPFAM" id="SSF75005">
    <property type="entry name" value="Arabinanase/levansucrase/invertase"/>
    <property type="match status" value="1"/>
</dbReference>
<dbReference type="Proteomes" id="UP000886856">
    <property type="component" value="Unassembled WGS sequence"/>
</dbReference>
<dbReference type="InterPro" id="IPR023296">
    <property type="entry name" value="Glyco_hydro_beta-prop_sf"/>
</dbReference>
<evidence type="ECO:0000259" key="2">
    <source>
        <dbReference type="Pfam" id="PF10651"/>
    </source>
</evidence>
<reference evidence="3" key="1">
    <citation type="journal article" date="2021" name="PeerJ">
        <title>Extensive microbial diversity within the chicken gut microbiome revealed by metagenomics and culture.</title>
        <authorList>
            <person name="Gilroy R."/>
            <person name="Ravi A."/>
            <person name="Getino M."/>
            <person name="Pursley I."/>
            <person name="Horton D.L."/>
            <person name="Alikhan N.F."/>
            <person name="Baker D."/>
            <person name="Gharbi K."/>
            <person name="Hall N."/>
            <person name="Watson M."/>
            <person name="Adriaenssens E.M."/>
            <person name="Foster-Nyarko E."/>
            <person name="Jarju S."/>
            <person name="Secka A."/>
            <person name="Antonio M."/>
            <person name="Oren A."/>
            <person name="Chaudhuri R.R."/>
            <person name="La Ragione R."/>
            <person name="Hildebrand F."/>
            <person name="Pallen M.J."/>
        </authorList>
    </citation>
    <scope>NUCLEOTIDE SEQUENCE</scope>
    <source>
        <strain evidence="3">CHK171-505</strain>
    </source>
</reference>
<evidence type="ECO:0000313" key="4">
    <source>
        <dbReference type="Proteomes" id="UP000886856"/>
    </source>
</evidence>
<dbReference type="AlphaFoldDB" id="A0A9D2KXD7"/>
<keyword evidence="1" id="KW-0175">Coiled coil</keyword>